<reference evidence="8" key="1">
    <citation type="submission" date="2023-03" db="EMBL/GenBank/DDBJ databases">
        <title>Actinoallomurus iriomotensis NBRC 103681.</title>
        <authorList>
            <person name="Ichikawa N."/>
            <person name="Sato H."/>
            <person name="Tonouchi N."/>
        </authorList>
    </citation>
    <scope>NUCLEOTIDE SEQUENCE</scope>
    <source>
        <strain evidence="8">NBRC 103681</strain>
    </source>
</reference>
<dbReference type="PANTHER" id="PTHR23513">
    <property type="entry name" value="INTEGRAL MEMBRANE EFFLUX PROTEIN-RELATED"/>
    <property type="match status" value="1"/>
</dbReference>
<dbReference type="CDD" id="cd06173">
    <property type="entry name" value="MFS_MefA_like"/>
    <property type="match status" value="1"/>
</dbReference>
<keyword evidence="5 6" id="KW-0472">Membrane</keyword>
<evidence type="ECO:0000256" key="4">
    <source>
        <dbReference type="ARBA" id="ARBA00022989"/>
    </source>
</evidence>
<dbReference type="InterPro" id="IPR011701">
    <property type="entry name" value="MFS"/>
</dbReference>
<gene>
    <name evidence="8" type="ORF">Airi01_032630</name>
</gene>
<protein>
    <recommendedName>
        <fullName evidence="7">Major facilitator superfamily (MFS) profile domain-containing protein</fullName>
    </recommendedName>
</protein>
<evidence type="ECO:0000313" key="9">
    <source>
        <dbReference type="Proteomes" id="UP001165135"/>
    </source>
</evidence>
<keyword evidence="3 6" id="KW-0812">Transmembrane</keyword>
<evidence type="ECO:0000259" key="7">
    <source>
        <dbReference type="PROSITE" id="PS50850"/>
    </source>
</evidence>
<proteinExistence type="predicted"/>
<dbReference type="GO" id="GO:0005886">
    <property type="term" value="C:plasma membrane"/>
    <property type="evidence" value="ECO:0007669"/>
    <property type="project" value="UniProtKB-SubCell"/>
</dbReference>
<organism evidence="8 9">
    <name type="scientific">Actinoallomurus iriomotensis</name>
    <dbReference type="NCBI Taxonomy" id="478107"/>
    <lineage>
        <taxon>Bacteria</taxon>
        <taxon>Bacillati</taxon>
        <taxon>Actinomycetota</taxon>
        <taxon>Actinomycetes</taxon>
        <taxon>Streptosporangiales</taxon>
        <taxon>Thermomonosporaceae</taxon>
        <taxon>Actinoallomurus</taxon>
    </lineage>
</organism>
<keyword evidence="2" id="KW-1003">Cell membrane</keyword>
<keyword evidence="4 6" id="KW-1133">Transmembrane helix</keyword>
<dbReference type="AlphaFoldDB" id="A0A9W6RFL8"/>
<feature type="transmembrane region" description="Helical" evidence="6">
    <location>
        <begin position="81"/>
        <end position="102"/>
    </location>
</feature>
<evidence type="ECO:0000256" key="2">
    <source>
        <dbReference type="ARBA" id="ARBA00022475"/>
    </source>
</evidence>
<dbReference type="GO" id="GO:0022857">
    <property type="term" value="F:transmembrane transporter activity"/>
    <property type="evidence" value="ECO:0007669"/>
    <property type="project" value="InterPro"/>
</dbReference>
<dbReference type="PROSITE" id="PS50850">
    <property type="entry name" value="MFS"/>
    <property type="match status" value="1"/>
</dbReference>
<evidence type="ECO:0000256" key="1">
    <source>
        <dbReference type="ARBA" id="ARBA00004651"/>
    </source>
</evidence>
<dbReference type="EMBL" id="BSTJ01000003">
    <property type="protein sequence ID" value="GLY74996.1"/>
    <property type="molecule type" value="Genomic_DNA"/>
</dbReference>
<evidence type="ECO:0000256" key="3">
    <source>
        <dbReference type="ARBA" id="ARBA00022692"/>
    </source>
</evidence>
<evidence type="ECO:0000256" key="6">
    <source>
        <dbReference type="SAM" id="Phobius"/>
    </source>
</evidence>
<comment type="subcellular location">
    <subcellularLocation>
        <location evidence="1">Cell membrane</location>
        <topology evidence="1">Multi-pass membrane protein</topology>
    </subcellularLocation>
</comment>
<evidence type="ECO:0000256" key="5">
    <source>
        <dbReference type="ARBA" id="ARBA00023136"/>
    </source>
</evidence>
<feature type="domain" description="Major facilitator superfamily (MFS) profile" evidence="7">
    <location>
        <begin position="1"/>
        <end position="211"/>
    </location>
</feature>
<dbReference type="RefSeq" id="WP_285621383.1">
    <property type="nucleotide sequence ID" value="NZ_BSTJ01000003.1"/>
</dbReference>
<sequence>MNSLRRNRDFLLLQVRQLLSSAGGQAAAVAYPLVVLAVTHSPALAGVVSFARMVPSVLFGPLSGVLSDRVNRKALMIISDAFRAVAVGSIALTLGLNVLPYWQIPIVAFVEGAFSSVFNPAAAGMLRSIVPVEDLSSAVATQQARSSVAQLGGPPAGGALYAASRAFPFLIDAASYFFSMVAVILLRTRSSHVTSERDGQWRLRTDLAEGW</sequence>
<comment type="caution">
    <text evidence="8">The sequence shown here is derived from an EMBL/GenBank/DDBJ whole genome shotgun (WGS) entry which is preliminary data.</text>
</comment>
<dbReference type="SUPFAM" id="SSF103473">
    <property type="entry name" value="MFS general substrate transporter"/>
    <property type="match status" value="1"/>
</dbReference>
<dbReference type="Pfam" id="PF07690">
    <property type="entry name" value="MFS_1"/>
    <property type="match status" value="1"/>
</dbReference>
<dbReference type="InterPro" id="IPR036259">
    <property type="entry name" value="MFS_trans_sf"/>
</dbReference>
<name>A0A9W6RFL8_9ACTN</name>
<dbReference type="PANTHER" id="PTHR23513:SF6">
    <property type="entry name" value="MAJOR FACILITATOR SUPERFAMILY ASSOCIATED DOMAIN-CONTAINING PROTEIN"/>
    <property type="match status" value="1"/>
</dbReference>
<dbReference type="Gene3D" id="1.20.1250.20">
    <property type="entry name" value="MFS general substrate transporter like domains"/>
    <property type="match status" value="1"/>
</dbReference>
<accession>A0A9W6RFL8</accession>
<evidence type="ECO:0000313" key="8">
    <source>
        <dbReference type="EMBL" id="GLY74996.1"/>
    </source>
</evidence>
<feature type="transmembrane region" description="Helical" evidence="6">
    <location>
        <begin position="166"/>
        <end position="186"/>
    </location>
</feature>
<dbReference type="InterPro" id="IPR020846">
    <property type="entry name" value="MFS_dom"/>
</dbReference>
<dbReference type="Proteomes" id="UP001165135">
    <property type="component" value="Unassembled WGS sequence"/>
</dbReference>